<sequence>MKMMRQLHAVYGEWLLKDCCWDFVVDNVKGARIRSKVETVSEFREEDDEADECFEDNDDDLVEDENHDEEEDDGEEDNGEEDADISIVAEADENGEDYSVHGKVENEDEEDDDSVLNISKRLKEKDRIVTVSMSTIVLLARMHCFQSCG</sequence>
<accession>A0A8S9ID60</accession>
<gene>
    <name evidence="2" type="ORF">F2Q68_00025763</name>
</gene>
<dbReference type="EMBL" id="QGKW02001911">
    <property type="protein sequence ID" value="KAF2567335.1"/>
    <property type="molecule type" value="Genomic_DNA"/>
</dbReference>
<feature type="region of interest" description="Disordered" evidence="1">
    <location>
        <begin position="39"/>
        <end position="116"/>
    </location>
</feature>
<dbReference type="Proteomes" id="UP000712281">
    <property type="component" value="Unassembled WGS sequence"/>
</dbReference>
<comment type="caution">
    <text evidence="2">The sequence shown here is derived from an EMBL/GenBank/DDBJ whole genome shotgun (WGS) entry which is preliminary data.</text>
</comment>
<name>A0A8S9ID60_BRACR</name>
<organism evidence="2 3">
    <name type="scientific">Brassica cretica</name>
    <name type="common">Mustard</name>
    <dbReference type="NCBI Taxonomy" id="69181"/>
    <lineage>
        <taxon>Eukaryota</taxon>
        <taxon>Viridiplantae</taxon>
        <taxon>Streptophyta</taxon>
        <taxon>Embryophyta</taxon>
        <taxon>Tracheophyta</taxon>
        <taxon>Spermatophyta</taxon>
        <taxon>Magnoliopsida</taxon>
        <taxon>eudicotyledons</taxon>
        <taxon>Gunneridae</taxon>
        <taxon>Pentapetalae</taxon>
        <taxon>rosids</taxon>
        <taxon>malvids</taxon>
        <taxon>Brassicales</taxon>
        <taxon>Brassicaceae</taxon>
        <taxon>Brassiceae</taxon>
        <taxon>Brassica</taxon>
    </lineage>
</organism>
<feature type="compositionally biased region" description="Acidic residues" evidence="1">
    <location>
        <begin position="44"/>
        <end position="96"/>
    </location>
</feature>
<proteinExistence type="predicted"/>
<evidence type="ECO:0000313" key="3">
    <source>
        <dbReference type="Proteomes" id="UP000712281"/>
    </source>
</evidence>
<dbReference type="AlphaFoldDB" id="A0A8S9ID60"/>
<evidence type="ECO:0000313" key="2">
    <source>
        <dbReference type="EMBL" id="KAF2567335.1"/>
    </source>
</evidence>
<reference evidence="2" key="1">
    <citation type="submission" date="2019-12" db="EMBL/GenBank/DDBJ databases">
        <title>Genome sequencing and annotation of Brassica cretica.</title>
        <authorList>
            <person name="Studholme D.J."/>
            <person name="Sarris P.F."/>
        </authorList>
    </citation>
    <scope>NUCLEOTIDE SEQUENCE</scope>
    <source>
        <strain evidence="2">PFS-001/15</strain>
        <tissue evidence="2">Leaf</tissue>
    </source>
</reference>
<evidence type="ECO:0000256" key="1">
    <source>
        <dbReference type="SAM" id="MobiDB-lite"/>
    </source>
</evidence>
<protein>
    <submittedName>
        <fullName evidence="2">Uncharacterized protein</fullName>
    </submittedName>
</protein>